<dbReference type="AlphaFoldDB" id="A0A8X8XVX0"/>
<dbReference type="SMART" id="SM00584">
    <property type="entry name" value="TLDc"/>
    <property type="match status" value="1"/>
</dbReference>
<organism evidence="2">
    <name type="scientific">Salvia splendens</name>
    <name type="common">Scarlet sage</name>
    <dbReference type="NCBI Taxonomy" id="180675"/>
    <lineage>
        <taxon>Eukaryota</taxon>
        <taxon>Viridiplantae</taxon>
        <taxon>Streptophyta</taxon>
        <taxon>Embryophyta</taxon>
        <taxon>Tracheophyta</taxon>
        <taxon>Spermatophyta</taxon>
        <taxon>Magnoliopsida</taxon>
        <taxon>eudicotyledons</taxon>
        <taxon>Gunneridae</taxon>
        <taxon>Pentapetalae</taxon>
        <taxon>asterids</taxon>
        <taxon>lamiids</taxon>
        <taxon>Lamiales</taxon>
        <taxon>Lamiaceae</taxon>
        <taxon>Nepetoideae</taxon>
        <taxon>Mentheae</taxon>
        <taxon>Salviinae</taxon>
        <taxon>Salvia</taxon>
        <taxon>Salvia subgen. Calosphace</taxon>
        <taxon>core Calosphace</taxon>
    </lineage>
</organism>
<reference evidence="2" key="2">
    <citation type="submission" date="2020-08" db="EMBL/GenBank/DDBJ databases">
        <title>Plant Genome Project.</title>
        <authorList>
            <person name="Zhang R.-G."/>
        </authorList>
    </citation>
    <scope>NUCLEOTIDE SEQUENCE</scope>
    <source>
        <strain evidence="2">Huo1</strain>
        <tissue evidence="2">Leaf</tissue>
    </source>
</reference>
<keyword evidence="3" id="KW-1185">Reference proteome</keyword>
<name>A0A8X8XVX0_SALSN</name>
<evidence type="ECO:0000259" key="1">
    <source>
        <dbReference type="PROSITE" id="PS51886"/>
    </source>
</evidence>
<feature type="domain" description="TLDc" evidence="1">
    <location>
        <begin position="337"/>
        <end position="522"/>
    </location>
</feature>
<dbReference type="PANTHER" id="PTHR23354">
    <property type="entry name" value="NUCLEOLAR PROTEIN 7/ESTROGEN RECEPTOR COACTIVATOR-RELATED"/>
    <property type="match status" value="1"/>
</dbReference>
<dbReference type="EMBL" id="PNBA02000006">
    <property type="protein sequence ID" value="KAG6419692.1"/>
    <property type="molecule type" value="Genomic_DNA"/>
</dbReference>
<reference evidence="2" key="1">
    <citation type="submission" date="2018-01" db="EMBL/GenBank/DDBJ databases">
        <authorList>
            <person name="Mao J.F."/>
        </authorList>
    </citation>
    <scope>NUCLEOTIDE SEQUENCE</scope>
    <source>
        <strain evidence="2">Huo1</strain>
        <tissue evidence="2">Leaf</tissue>
    </source>
</reference>
<dbReference type="PANTHER" id="PTHR23354:SF104">
    <property type="entry name" value="TLD-DOMAIN CONTAINING NUCLEOLAR PROTEIN"/>
    <property type="match status" value="1"/>
</dbReference>
<evidence type="ECO:0000313" key="3">
    <source>
        <dbReference type="Proteomes" id="UP000298416"/>
    </source>
</evidence>
<dbReference type="InterPro" id="IPR006571">
    <property type="entry name" value="TLDc_dom"/>
</dbReference>
<comment type="caution">
    <text evidence="2">The sequence shown here is derived from an EMBL/GenBank/DDBJ whole genome shotgun (WGS) entry which is preliminary data.</text>
</comment>
<dbReference type="Pfam" id="PF07534">
    <property type="entry name" value="TLD"/>
    <property type="match status" value="1"/>
</dbReference>
<sequence length="578" mass="64445">MGQSSSTEQGASPELRELQSLVASTGALPSLQRSFPLLSHPQTQSIPLPSLQLTTYLIKLDIALVSLNLLLDCLNFDLLITQPVVYSVSPFTFVSQKCFDLTCANVEFDQHVVLKELPLLFTHLGSAIVELFFVADENGVSEVEFLRGYTNICGRAVASTLLNNLFRVFSVACSKAEVRVDLQFELFNDDCKISGALSPRDVCMLLCICWIFSCDSRMLRLNAGKGDGKFSVSDISHLVFSAIEACSEGDAGLDFWDYRVSEIDMQLPAAKIHLWALKNVPHLADCFQQFVHARLCYLTLPEEKSESSCASANESSSLAISKHRLLTPGRAWAISLSLRGAMYEEMSKTCFPNDDDETIDNLLYQSSVDGKGLNRFWSRVEGYNGPTVMLISAREQKTNARPWIIGALTNGGFENKDIYYGNSGSLYALSPAFHAFLSSGREKNFVYSHSHGRSYEAKPKPVGLAFGGSLGNERIFLDDDFARVTVHHHAVDKTYQHGNLFPNQGFLPTEASVFQVEVWGLGGRSAREVQAAHQKREEIFTDQRRKIDLKTFTNWEDSPEKMMMDMMSNPNAVRPEER</sequence>
<proteinExistence type="predicted"/>
<gene>
    <name evidence="2" type="ORF">SASPL_116201</name>
</gene>
<dbReference type="Proteomes" id="UP000298416">
    <property type="component" value="Unassembled WGS sequence"/>
</dbReference>
<accession>A0A8X8XVX0</accession>
<dbReference type="PROSITE" id="PS51886">
    <property type="entry name" value="TLDC"/>
    <property type="match status" value="1"/>
</dbReference>
<evidence type="ECO:0000313" key="2">
    <source>
        <dbReference type="EMBL" id="KAG6419692.1"/>
    </source>
</evidence>
<protein>
    <recommendedName>
        <fullName evidence="1">TLDc domain-containing protein</fullName>
    </recommendedName>
</protein>